<protein>
    <submittedName>
        <fullName evidence="8">Urea transporter</fullName>
    </submittedName>
</protein>
<proteinExistence type="inferred from homology"/>
<comment type="similarity">
    <text evidence="2">Belongs to the urea transporter family.</text>
</comment>
<evidence type="ECO:0000313" key="9">
    <source>
        <dbReference type="Proteomes" id="UP000574067"/>
    </source>
</evidence>
<evidence type="ECO:0000256" key="2">
    <source>
        <dbReference type="ARBA" id="ARBA00005914"/>
    </source>
</evidence>
<dbReference type="Gene3D" id="1.10.3430.10">
    <property type="entry name" value="Ammonium transporter AmtB like domains"/>
    <property type="match status" value="1"/>
</dbReference>
<dbReference type="PANTHER" id="PTHR10464">
    <property type="entry name" value="UREA TRANSPORTER"/>
    <property type="match status" value="1"/>
</dbReference>
<dbReference type="GO" id="GO:0015204">
    <property type="term" value="F:urea transmembrane transporter activity"/>
    <property type="evidence" value="ECO:0007669"/>
    <property type="project" value="InterPro"/>
</dbReference>
<feature type="transmembrane region" description="Helical" evidence="7">
    <location>
        <begin position="118"/>
        <end position="137"/>
    </location>
</feature>
<dbReference type="PANTHER" id="PTHR10464:SF4">
    <property type="entry name" value="UREA TRANSPORTER"/>
    <property type="match status" value="1"/>
</dbReference>
<feature type="transmembrane region" description="Helical" evidence="7">
    <location>
        <begin position="236"/>
        <end position="264"/>
    </location>
</feature>
<feature type="transmembrane region" description="Helical" evidence="7">
    <location>
        <begin position="27"/>
        <end position="57"/>
    </location>
</feature>
<dbReference type="Proteomes" id="UP000574067">
    <property type="component" value="Unassembled WGS sequence"/>
</dbReference>
<dbReference type="RefSeq" id="WP_169163895.1">
    <property type="nucleotide sequence ID" value="NZ_JABBFW010000049.1"/>
</dbReference>
<comment type="caution">
    <text evidence="8">The sequence shown here is derived from an EMBL/GenBank/DDBJ whole genome shotgun (WGS) entry which is preliminary data.</text>
</comment>
<evidence type="ECO:0000256" key="4">
    <source>
        <dbReference type="ARBA" id="ARBA00022692"/>
    </source>
</evidence>
<dbReference type="AlphaFoldDB" id="A0A848FFJ0"/>
<evidence type="ECO:0000256" key="7">
    <source>
        <dbReference type="SAM" id="Phobius"/>
    </source>
</evidence>
<feature type="transmembrane region" description="Helical" evidence="7">
    <location>
        <begin position="211"/>
        <end position="229"/>
    </location>
</feature>
<keyword evidence="5 7" id="KW-1133">Transmembrane helix</keyword>
<dbReference type="GO" id="GO:0005886">
    <property type="term" value="C:plasma membrane"/>
    <property type="evidence" value="ECO:0007669"/>
    <property type="project" value="UniProtKB-SubCell"/>
</dbReference>
<dbReference type="InterPro" id="IPR029020">
    <property type="entry name" value="Ammonium/urea_transptr"/>
</dbReference>
<dbReference type="EMBL" id="JABBFW010000049">
    <property type="protein sequence ID" value="NML18997.1"/>
    <property type="molecule type" value="Genomic_DNA"/>
</dbReference>
<evidence type="ECO:0000256" key="3">
    <source>
        <dbReference type="ARBA" id="ARBA00022475"/>
    </source>
</evidence>
<gene>
    <name evidence="8" type="ORF">HHL10_28920</name>
</gene>
<accession>A0A848FFJ0</accession>
<feature type="transmembrane region" description="Helical" evidence="7">
    <location>
        <begin position="187"/>
        <end position="205"/>
    </location>
</feature>
<evidence type="ECO:0000256" key="1">
    <source>
        <dbReference type="ARBA" id="ARBA00004651"/>
    </source>
</evidence>
<evidence type="ECO:0000256" key="5">
    <source>
        <dbReference type="ARBA" id="ARBA00022989"/>
    </source>
</evidence>
<feature type="transmembrane region" description="Helical" evidence="7">
    <location>
        <begin position="93"/>
        <end position="111"/>
    </location>
</feature>
<keyword evidence="3" id="KW-1003">Cell membrane</keyword>
<evidence type="ECO:0000256" key="6">
    <source>
        <dbReference type="ARBA" id="ARBA00023136"/>
    </source>
</evidence>
<evidence type="ECO:0000313" key="8">
    <source>
        <dbReference type="EMBL" id="NML18997.1"/>
    </source>
</evidence>
<dbReference type="InterPro" id="IPR004937">
    <property type="entry name" value="Urea_transporter"/>
</dbReference>
<name>A0A848FFJ0_9BURK</name>
<dbReference type="Pfam" id="PF03253">
    <property type="entry name" value="UT"/>
    <property type="match status" value="1"/>
</dbReference>
<comment type="subcellular location">
    <subcellularLocation>
        <location evidence="1">Cell membrane</location>
        <topology evidence="1">Multi-pass membrane protein</topology>
    </subcellularLocation>
</comment>
<keyword evidence="4 7" id="KW-0812">Transmembrane</keyword>
<reference evidence="8 9" key="1">
    <citation type="submission" date="2020-04" db="EMBL/GenBank/DDBJ databases">
        <title>Azohydromonas sp. isolated from soil.</title>
        <authorList>
            <person name="Dahal R.H."/>
        </authorList>
    </citation>
    <scope>NUCLEOTIDE SEQUENCE [LARGE SCALE GENOMIC DNA]</scope>
    <source>
        <strain evidence="8 9">G-1-1-14</strain>
    </source>
</reference>
<keyword evidence="6 7" id="KW-0472">Membrane</keyword>
<keyword evidence="9" id="KW-1185">Reference proteome</keyword>
<sequence length="281" mass="28300">MLKPLVLAPQIVLRGLAQILLLRTATAGALVLCGLLLASPALAGAAVLGSALGSLLALFPGQPRQDLGLGLHGYNTALAAMAAQAVFEPSLAALVLIVGMVALTAFILRAWRPWPVPLYTAPFVLGVWAVTAAAPLLGLEPAAASASVPAVTLTDGLMHGLAQVLLVQSLPAGLCVLCAVALESPRLAVRALAASALGLAIGLLLDRPQGALAAGLAGFNAVLCVLALPRGTVRQVLVAASAATLLSLAAQGLGIPAFSAPFILSTWAVLMHARRTGMARN</sequence>
<organism evidence="8 9">
    <name type="scientific">Azohydromonas caseinilytica</name>
    <dbReference type="NCBI Taxonomy" id="2728836"/>
    <lineage>
        <taxon>Bacteria</taxon>
        <taxon>Pseudomonadati</taxon>
        <taxon>Pseudomonadota</taxon>
        <taxon>Betaproteobacteria</taxon>
        <taxon>Burkholderiales</taxon>
        <taxon>Sphaerotilaceae</taxon>
        <taxon>Azohydromonas</taxon>
    </lineage>
</organism>